<keyword evidence="2" id="KW-1185">Reference proteome</keyword>
<name>A0ABV8LFR6_9ACTN</name>
<protein>
    <submittedName>
        <fullName evidence="1">Uncharacterized protein</fullName>
    </submittedName>
</protein>
<dbReference type="EMBL" id="JBHSAY010000003">
    <property type="protein sequence ID" value="MFC4129574.1"/>
    <property type="molecule type" value="Genomic_DNA"/>
</dbReference>
<dbReference type="Proteomes" id="UP001595816">
    <property type="component" value="Unassembled WGS sequence"/>
</dbReference>
<accession>A0ABV8LFR6</accession>
<organism evidence="1 2">
    <name type="scientific">Hamadaea flava</name>
    <dbReference type="NCBI Taxonomy" id="1742688"/>
    <lineage>
        <taxon>Bacteria</taxon>
        <taxon>Bacillati</taxon>
        <taxon>Actinomycetota</taxon>
        <taxon>Actinomycetes</taxon>
        <taxon>Micromonosporales</taxon>
        <taxon>Micromonosporaceae</taxon>
        <taxon>Hamadaea</taxon>
    </lineage>
</organism>
<dbReference type="RefSeq" id="WP_253759644.1">
    <property type="nucleotide sequence ID" value="NZ_JAMZDZ010000001.1"/>
</dbReference>
<sequence length="122" mass="14103">MTVRDGYIARWRGLEYEASPDGDDVRIYLPEPADGFEEVRPGRYVRVLPIAQVDDFCYVRTACTWRGEPFIVLGRHEKWFRVEYTGGKAPVARDLGLEEFDYGVYQGWAPVADVNDLREVRV</sequence>
<comment type="caution">
    <text evidence="1">The sequence shown here is derived from an EMBL/GenBank/DDBJ whole genome shotgun (WGS) entry which is preliminary data.</text>
</comment>
<reference evidence="2" key="1">
    <citation type="journal article" date="2019" name="Int. J. Syst. Evol. Microbiol.">
        <title>The Global Catalogue of Microorganisms (GCM) 10K type strain sequencing project: providing services to taxonomists for standard genome sequencing and annotation.</title>
        <authorList>
            <consortium name="The Broad Institute Genomics Platform"/>
            <consortium name="The Broad Institute Genome Sequencing Center for Infectious Disease"/>
            <person name="Wu L."/>
            <person name="Ma J."/>
        </authorList>
    </citation>
    <scope>NUCLEOTIDE SEQUENCE [LARGE SCALE GENOMIC DNA]</scope>
    <source>
        <strain evidence="2">CGMCC 4.7289</strain>
    </source>
</reference>
<proteinExistence type="predicted"/>
<gene>
    <name evidence="1" type="ORF">ACFOZ4_03040</name>
</gene>
<evidence type="ECO:0000313" key="1">
    <source>
        <dbReference type="EMBL" id="MFC4129574.1"/>
    </source>
</evidence>
<evidence type="ECO:0000313" key="2">
    <source>
        <dbReference type="Proteomes" id="UP001595816"/>
    </source>
</evidence>